<reference evidence="1 2" key="1">
    <citation type="journal article" date="2006" name="Int. J. Syst. Evol. Microbiol.">
        <title>Myroides pelagicus sp. nov., isolated from seawater in Thailand.</title>
        <authorList>
            <person name="Yoon J."/>
            <person name="Maneerat S."/>
            <person name="Kawai F."/>
            <person name="Yokota A."/>
        </authorList>
    </citation>
    <scope>NUCLEOTIDE SEQUENCE [LARGE SCALE GENOMIC DNA]</scope>
    <source>
        <strain evidence="1 2">SM1T</strain>
    </source>
</reference>
<gene>
    <name evidence="1" type="ORF">GJV77_05610</name>
</gene>
<evidence type="ECO:0000313" key="1">
    <source>
        <dbReference type="EMBL" id="MTH29398.1"/>
    </source>
</evidence>
<dbReference type="Pfam" id="PF19852">
    <property type="entry name" value="DUF6327"/>
    <property type="match status" value="1"/>
</dbReference>
<dbReference type="EMBL" id="WMJY01000009">
    <property type="protein sequence ID" value="MTH29398.1"/>
    <property type="molecule type" value="Genomic_DNA"/>
</dbReference>
<dbReference type="OrthoDB" id="1150607at2"/>
<evidence type="ECO:0000313" key="2">
    <source>
        <dbReference type="Proteomes" id="UP000488936"/>
    </source>
</evidence>
<dbReference type="Proteomes" id="UP000488936">
    <property type="component" value="Unassembled WGS sequence"/>
</dbReference>
<protein>
    <submittedName>
        <fullName evidence="1">Uncharacterized protein</fullName>
    </submittedName>
</protein>
<name>A0A7K1GKR5_9FLAO</name>
<accession>A0A7K1GKR5</accession>
<dbReference type="AlphaFoldDB" id="A0A7K1GKR5"/>
<proteinExistence type="predicted"/>
<dbReference type="InterPro" id="IPR046290">
    <property type="entry name" value="DUF6327"/>
</dbReference>
<sequence>MGKMYTSIDQVNSDLEILKVKRELHYQKVFRSVENIKEELSPDRLVRNSVGSVASYVKSSGNIQAFLITYILKRFFKRK</sequence>
<organism evidence="1 2">
    <name type="scientific">Myroides pelagicus</name>
    <dbReference type="NCBI Taxonomy" id="270914"/>
    <lineage>
        <taxon>Bacteria</taxon>
        <taxon>Pseudomonadati</taxon>
        <taxon>Bacteroidota</taxon>
        <taxon>Flavobacteriia</taxon>
        <taxon>Flavobacteriales</taxon>
        <taxon>Flavobacteriaceae</taxon>
        <taxon>Myroides</taxon>
    </lineage>
</organism>
<dbReference type="RefSeq" id="WP_155035397.1">
    <property type="nucleotide sequence ID" value="NZ_JBHTIG010000012.1"/>
</dbReference>
<comment type="caution">
    <text evidence="1">The sequence shown here is derived from an EMBL/GenBank/DDBJ whole genome shotgun (WGS) entry which is preliminary data.</text>
</comment>
<keyword evidence="2" id="KW-1185">Reference proteome</keyword>